<dbReference type="Pfam" id="PF07693">
    <property type="entry name" value="KAP_NTPase"/>
    <property type="match status" value="1"/>
</dbReference>
<evidence type="ECO:0000259" key="2">
    <source>
        <dbReference type="Pfam" id="PF07693"/>
    </source>
</evidence>
<evidence type="ECO:0000313" key="5">
    <source>
        <dbReference type="Proteomes" id="UP000293421"/>
    </source>
</evidence>
<feature type="coiled-coil region" evidence="1">
    <location>
        <begin position="142"/>
        <end position="177"/>
    </location>
</feature>
<dbReference type="InterPro" id="IPR052754">
    <property type="entry name" value="NTPase_KAP_P-loop"/>
</dbReference>
<dbReference type="RefSeq" id="WP_069106940.1">
    <property type="nucleotide sequence ID" value="NZ_CP037746.1"/>
</dbReference>
<evidence type="ECO:0000313" key="3">
    <source>
        <dbReference type="EMBL" id="QBL13467.1"/>
    </source>
</evidence>
<dbReference type="SUPFAM" id="SSF52540">
    <property type="entry name" value="P-loop containing nucleoside triphosphate hydrolases"/>
    <property type="match status" value="1"/>
</dbReference>
<keyword evidence="1" id="KW-0175">Coiled coil</keyword>
<dbReference type="InterPro" id="IPR027417">
    <property type="entry name" value="P-loop_NTPase"/>
</dbReference>
<accession>A0AAE5YHI2</accession>
<evidence type="ECO:0000313" key="6">
    <source>
        <dbReference type="Proteomes" id="UP000321325"/>
    </source>
</evidence>
<dbReference type="GeneID" id="66287572"/>
<dbReference type="Proteomes" id="UP000321325">
    <property type="component" value="Unassembled WGS sequence"/>
</dbReference>
<reference evidence="4 6" key="2">
    <citation type="submission" date="2019-08" db="EMBL/GenBank/DDBJ databases">
        <title>Rapid identification of Enteric Bacteria from Whole Genome Sequences (WGS) using Average Nucleotide Identity (ANI).</title>
        <authorList>
            <person name="Lane C."/>
        </authorList>
    </citation>
    <scope>NUCLEOTIDE SEQUENCE [LARGE SCALE GENOMIC DNA]</scope>
    <source>
        <strain evidence="4 6">2010D-8464</strain>
    </source>
</reference>
<dbReference type="PANTHER" id="PTHR22674">
    <property type="entry name" value="NTPASE, KAP FAMILY P-LOOP DOMAIN-CONTAINING 1"/>
    <property type="match status" value="1"/>
</dbReference>
<dbReference type="PANTHER" id="PTHR22674:SF6">
    <property type="entry name" value="NTPASE KAP FAMILY P-LOOP DOMAIN-CONTAINING PROTEIN 1"/>
    <property type="match status" value="1"/>
</dbReference>
<evidence type="ECO:0000313" key="4">
    <source>
        <dbReference type="EMBL" id="TXK70504.1"/>
    </source>
</evidence>
<proteinExistence type="predicted"/>
<feature type="domain" description="KAP NTPase" evidence="2">
    <location>
        <begin position="30"/>
        <end position="306"/>
    </location>
</feature>
<protein>
    <recommendedName>
        <fullName evidence="2">KAP NTPase domain-containing protein</fullName>
    </recommendedName>
</protein>
<keyword evidence="6" id="KW-1185">Reference proteome</keyword>
<dbReference type="Proteomes" id="UP000293421">
    <property type="component" value="Chromosome"/>
</dbReference>
<reference evidence="3 5" key="1">
    <citation type="submission" date="2019-02" db="EMBL/GenBank/DDBJ databases">
        <title>Use of ANI for Rapid Identification of Enteric Bacteria.</title>
        <authorList>
            <person name="Pruckler J."/>
            <person name="Lane C."/>
            <person name="Aubert R."/>
        </authorList>
    </citation>
    <scope>NUCLEOTIDE SEQUENCE [LARGE SCALE GENOMIC DNA]</scope>
    <source>
        <strain evidence="3 5">2014D-0083</strain>
    </source>
</reference>
<dbReference type="InterPro" id="IPR011646">
    <property type="entry name" value="KAP_P-loop"/>
</dbReference>
<sequence>MGNTQNKEELTENIKVDRPIKCKNDDLFDRQHIANTLTKTIKNYKESDSISIGIIGDWGSGKTSFINMVLEDFNDDKKFIIINFNPWNISTRKQLISDFFTKLSIEIGRKNTSKRYKKLSNGLKVLSYTFKPFKFIPGLDIASEISDNISNALQEIAEMTEKNLDTAKEEINNVIKKIDKKIIIVIDDLDRLADTDIQEIFQLVRSIADFKNTMYILAYDNEIVTKALDKIQKDKGERYIEKIVQVPIVLPKLNEVTLKKIFLEKINNIKLKYPKLDDGRLAMYAKNLVKCFHSLRDVNRYINILSFEINAIEEDLFLYDFAVITLIKIFEPTIYDYIYQQKTIAIYNHKEIPTNKIKFNIICELLKSCEQINVKTKRITSSIFFDNYFALSFPKNGFSQKTLNLIINATTYDEFKNIFKTNNISTLEKLNDLYTHLKDNHGFTYLKNNQNFLLYLFDFFNELMEEFHSNQPNNPHWDLYFVFYKFFSDIDLNEKISSVLNKDLKSTNVEIFYMLCLDSHKPQALCDKNTIDNLMDKYKKNNKNYIKNLHEFFYTIYNENHWVNDYNIFAYTAIEDIIKKYQVSPTFLNIILELFIQNEAYKQEFLIKAIEKKIIDTEYLIKIINNCENSEDYKDLIAMISKNNQP</sequence>
<name>A0AAE5YHI2_9BACT</name>
<dbReference type="EMBL" id="CP037746">
    <property type="protein sequence ID" value="QBL13467.1"/>
    <property type="molecule type" value="Genomic_DNA"/>
</dbReference>
<dbReference type="EMBL" id="VRMB01000009">
    <property type="protein sequence ID" value="TXK70504.1"/>
    <property type="molecule type" value="Genomic_DNA"/>
</dbReference>
<gene>
    <name evidence="3" type="ORF">A9460_03635</name>
    <name evidence="4" type="ORF">FVD15_03325</name>
</gene>
<dbReference type="AlphaFoldDB" id="A0AAE5YHI2"/>
<dbReference type="Gene3D" id="3.40.50.300">
    <property type="entry name" value="P-loop containing nucleotide triphosphate hydrolases"/>
    <property type="match status" value="1"/>
</dbReference>
<organism evidence="3 5">
    <name type="scientific">Campylobacter volucris</name>
    <dbReference type="NCBI Taxonomy" id="1031542"/>
    <lineage>
        <taxon>Bacteria</taxon>
        <taxon>Pseudomonadati</taxon>
        <taxon>Campylobacterota</taxon>
        <taxon>Epsilonproteobacteria</taxon>
        <taxon>Campylobacterales</taxon>
        <taxon>Campylobacteraceae</taxon>
        <taxon>Campylobacter</taxon>
    </lineage>
</organism>
<evidence type="ECO:0000256" key="1">
    <source>
        <dbReference type="SAM" id="Coils"/>
    </source>
</evidence>